<name>A0ABP7X1H2_9GAMM</name>
<keyword evidence="2" id="KW-0732">Signal</keyword>
<dbReference type="SMART" id="SM00710">
    <property type="entry name" value="PbH1"/>
    <property type="match status" value="4"/>
</dbReference>
<evidence type="ECO:0000256" key="2">
    <source>
        <dbReference type="SAM" id="SignalP"/>
    </source>
</evidence>
<dbReference type="Proteomes" id="UP001500392">
    <property type="component" value="Unassembled WGS sequence"/>
</dbReference>
<dbReference type="NCBIfam" id="TIGR03805">
    <property type="entry name" value="beta_helix_1"/>
    <property type="match status" value="1"/>
</dbReference>
<feature type="region of interest" description="Disordered" evidence="1">
    <location>
        <begin position="24"/>
        <end position="55"/>
    </location>
</feature>
<organism evidence="3 4">
    <name type="scientific">Zhongshania borealis</name>
    <dbReference type="NCBI Taxonomy" id="889488"/>
    <lineage>
        <taxon>Bacteria</taxon>
        <taxon>Pseudomonadati</taxon>
        <taxon>Pseudomonadota</taxon>
        <taxon>Gammaproteobacteria</taxon>
        <taxon>Cellvibrionales</taxon>
        <taxon>Spongiibacteraceae</taxon>
        <taxon>Zhongshania</taxon>
    </lineage>
</organism>
<evidence type="ECO:0000256" key="1">
    <source>
        <dbReference type="SAM" id="MobiDB-lite"/>
    </source>
</evidence>
<protein>
    <recommendedName>
        <fullName evidence="5">Right handed beta helix domain-containing protein</fullName>
    </recommendedName>
</protein>
<dbReference type="Gene3D" id="2.160.20.10">
    <property type="entry name" value="Single-stranded right-handed beta-helix, Pectin lyase-like"/>
    <property type="match status" value="1"/>
</dbReference>
<evidence type="ECO:0000313" key="4">
    <source>
        <dbReference type="Proteomes" id="UP001500392"/>
    </source>
</evidence>
<feature type="compositionally biased region" description="Gly residues" evidence="1">
    <location>
        <begin position="35"/>
        <end position="52"/>
    </location>
</feature>
<accession>A0ABP7X1H2</accession>
<gene>
    <name evidence="3" type="ORF">GCM10022414_27370</name>
</gene>
<comment type="caution">
    <text evidence="3">The sequence shown here is derived from an EMBL/GenBank/DDBJ whole genome shotgun (WGS) entry which is preliminary data.</text>
</comment>
<evidence type="ECO:0000313" key="3">
    <source>
        <dbReference type="EMBL" id="GAA4100397.1"/>
    </source>
</evidence>
<dbReference type="EMBL" id="BAABDM010000005">
    <property type="protein sequence ID" value="GAA4100397.1"/>
    <property type="molecule type" value="Genomic_DNA"/>
</dbReference>
<proteinExistence type="predicted"/>
<feature type="signal peptide" evidence="2">
    <location>
        <begin position="1"/>
        <end position="20"/>
    </location>
</feature>
<evidence type="ECO:0008006" key="5">
    <source>
        <dbReference type="Google" id="ProtNLM"/>
    </source>
</evidence>
<feature type="chain" id="PRO_5046337015" description="Right handed beta helix domain-containing protein" evidence="2">
    <location>
        <begin position="21"/>
        <end position="1002"/>
    </location>
</feature>
<dbReference type="InterPro" id="IPR022442">
    <property type="entry name" value="SO_2930-like_dom"/>
</dbReference>
<dbReference type="RefSeq" id="WP_344936981.1">
    <property type="nucleotide sequence ID" value="NZ_BAABDM010000005.1"/>
</dbReference>
<dbReference type="InterPro" id="IPR011050">
    <property type="entry name" value="Pectin_lyase_fold/virulence"/>
</dbReference>
<sequence>MNIPATLKVLLLSVALSQLAACGSSSSGSSAVEDGGTGGGDTGGGDTGGGTTLGRTFLIDDSPDEEDKALSAFFLARDGDTIEFAEGTFDINTTLVMSHKSNITIKGQGLGKTVLNFAGSTTPEGLSLSHMEGIFIEDLTVLDTPGFMIKVSDSNFVNLTNVRAMWSSGDGGMDPEVPSTLDTECVHELSAIEAFGRYTDANGLTRRYIVDSSNGGYALYPVLSNNIVLDNVISLGASDAGIYVGQSNDIIVKNSEALFNVAGYEIENSDNADLYDNVAHCNTGGFLVFDLPGINQYGERTRIFDNYTGYNNQENFAPGGIVSIVPQGVGVLQLGYDEVEFFNNIVEFNRTVGYVTVSHELVEGKAEHPDTRMDLYAEGIHIHNNTFTSNGLLPQPPDEEAIICAEDIPDVGSIVGSIPLLGDLLPSEILDALPCIPAGIDDTHTSLLPTLIVIKALQAFDGYGPTGAHIVWDGMYDKEANDCELADEFQSKVDHNGKPDFNGSDFPSCLYNKYKFTDPTDPSTRRHPLYWHCYTAMGAANGNTFSRDGRPFLNFQDTDPFNPPLTDISAHDCPTLFGEQLPALPEVVVPEFVPGANGAETLSDEEVLAICEGFSGNNINRAALQYNCPKLSHYNLFADSTDPRSGFNEDGILYDLTTALFSDYASKYRVLFLPPGTQMAWNEGNASMPNATLDFPVGTVIAKTFSFKNGENENIVETRLLIHRDAGDGASLWEGAAWLWQTDDDGNRIDAELALSGAKVAVSWNYQDPDFDVNASYVGSTDSYVVPHPNQCGSCHINEDRQSGDAPIGPKVRLLNRPMNYGTFEANQLQHWVDLGILKGAPSLGVDAQLIAANAQRLPRFNVPNDRFINPGVQNNNPTNATAHNTEQRARAWLETNCAHCHNSKGLASSTGVFFDAFRKVNLNYGLCKFPNTAGSASGGNDYDIVPGNAAESIVSYRIHAEDSSINMPPVARSVFHAEGVSLIDDWITNVVNGSYDNAGCE</sequence>
<dbReference type="InterPro" id="IPR012334">
    <property type="entry name" value="Pectin_lyas_fold"/>
</dbReference>
<dbReference type="InterPro" id="IPR006626">
    <property type="entry name" value="PbH1"/>
</dbReference>
<keyword evidence="4" id="KW-1185">Reference proteome</keyword>
<dbReference type="SUPFAM" id="SSF51126">
    <property type="entry name" value="Pectin lyase-like"/>
    <property type="match status" value="1"/>
</dbReference>
<reference evidence="4" key="1">
    <citation type="journal article" date="2019" name="Int. J. Syst. Evol. Microbiol.">
        <title>The Global Catalogue of Microorganisms (GCM) 10K type strain sequencing project: providing services to taxonomists for standard genome sequencing and annotation.</title>
        <authorList>
            <consortium name="The Broad Institute Genomics Platform"/>
            <consortium name="The Broad Institute Genome Sequencing Center for Infectious Disease"/>
            <person name="Wu L."/>
            <person name="Ma J."/>
        </authorList>
    </citation>
    <scope>NUCLEOTIDE SEQUENCE [LARGE SCALE GENOMIC DNA]</scope>
    <source>
        <strain evidence="4">JCM 17304</strain>
    </source>
</reference>